<evidence type="ECO:0000256" key="5">
    <source>
        <dbReference type="ARBA" id="ARBA00023136"/>
    </source>
</evidence>
<comment type="caution">
    <text evidence="8">The sequence shown here is derived from an EMBL/GenBank/DDBJ whole genome shotgun (WGS) entry which is preliminary data.</text>
</comment>
<feature type="transmembrane region" description="Helical" evidence="6">
    <location>
        <begin position="191"/>
        <end position="211"/>
    </location>
</feature>
<dbReference type="OrthoDB" id="9785836at2"/>
<evidence type="ECO:0000259" key="7">
    <source>
        <dbReference type="PROSITE" id="PS50928"/>
    </source>
</evidence>
<keyword evidence="3 6" id="KW-0812">Transmembrane</keyword>
<sequence>MVAPGIVFFLLFKVFPMLGIVIAFQNYNYYEGILHSPFVGFAHFKELFEYPEFARIFKNTMIISFYQLIFEFPTPILLALLLNEVGHSFLKRTFQTLMYLPHFLSWVIVGGLTISLLSPSTGFVNEVLGWFGREPISFMQESSYFRSIIITSGVWKEVGWGTIVFLAALAGINPEMYESAQVDGAGKLRQLVSITLPSLLPTIMVVLLLKIGSMMDLGFEHIYMLLNPLVYDTGEVLDTFIYRLGLLGGQLSYTTAIGLFKSVIGLVLVVGANQLSKRTTGNSIY</sequence>
<evidence type="ECO:0000256" key="6">
    <source>
        <dbReference type="RuleBase" id="RU363032"/>
    </source>
</evidence>
<dbReference type="PROSITE" id="PS50928">
    <property type="entry name" value="ABC_TM1"/>
    <property type="match status" value="1"/>
</dbReference>
<dbReference type="GO" id="GO:0055085">
    <property type="term" value="P:transmembrane transport"/>
    <property type="evidence" value="ECO:0007669"/>
    <property type="project" value="InterPro"/>
</dbReference>
<feature type="transmembrane region" description="Helical" evidence="6">
    <location>
        <begin position="251"/>
        <end position="272"/>
    </location>
</feature>
<dbReference type="GO" id="GO:0005886">
    <property type="term" value="C:plasma membrane"/>
    <property type="evidence" value="ECO:0007669"/>
    <property type="project" value="UniProtKB-SubCell"/>
</dbReference>
<keyword evidence="9" id="KW-1185">Reference proteome</keyword>
<organism evidence="8 9">
    <name type="scientific">Cohnella fermenti</name>
    <dbReference type="NCBI Taxonomy" id="2565925"/>
    <lineage>
        <taxon>Bacteria</taxon>
        <taxon>Bacillati</taxon>
        <taxon>Bacillota</taxon>
        <taxon>Bacilli</taxon>
        <taxon>Bacillales</taxon>
        <taxon>Paenibacillaceae</taxon>
        <taxon>Cohnella</taxon>
    </lineage>
</organism>
<keyword evidence="4 6" id="KW-1133">Transmembrane helix</keyword>
<dbReference type="InterPro" id="IPR000515">
    <property type="entry name" value="MetI-like"/>
</dbReference>
<feature type="transmembrane region" description="Helical" evidence="6">
    <location>
        <begin position="144"/>
        <end position="170"/>
    </location>
</feature>
<feature type="domain" description="ABC transmembrane type-1" evidence="7">
    <location>
        <begin position="57"/>
        <end position="272"/>
    </location>
</feature>
<dbReference type="PANTHER" id="PTHR43496:SF1">
    <property type="entry name" value="POLYGALACTURONAN_RHAMNOGALACTURONAN TRANSPORT SYSTEM PERMEASE PROTEIN YTEP"/>
    <property type="match status" value="1"/>
</dbReference>
<reference evidence="8 9" key="1">
    <citation type="submission" date="2019-04" db="EMBL/GenBank/DDBJ databases">
        <title>Cohnella sp. nov. isolated from preserved vegetables.</title>
        <authorList>
            <person name="Lin S.-Y."/>
            <person name="Hung M.-H."/>
            <person name="Young C.-C."/>
        </authorList>
    </citation>
    <scope>NUCLEOTIDE SEQUENCE [LARGE SCALE GENOMIC DNA]</scope>
    <source>
        <strain evidence="8 9">CC-MHH1044</strain>
    </source>
</reference>
<name>A0A4S4BTS9_9BACL</name>
<evidence type="ECO:0000313" key="9">
    <source>
        <dbReference type="Proteomes" id="UP000310636"/>
    </source>
</evidence>
<dbReference type="EMBL" id="SSOB01000016">
    <property type="protein sequence ID" value="THF78483.1"/>
    <property type="molecule type" value="Genomic_DNA"/>
</dbReference>
<evidence type="ECO:0000256" key="2">
    <source>
        <dbReference type="ARBA" id="ARBA00022448"/>
    </source>
</evidence>
<evidence type="ECO:0000256" key="4">
    <source>
        <dbReference type="ARBA" id="ARBA00022989"/>
    </source>
</evidence>
<dbReference type="Pfam" id="PF00528">
    <property type="entry name" value="BPD_transp_1"/>
    <property type="match status" value="1"/>
</dbReference>
<comment type="subcellular location">
    <subcellularLocation>
        <location evidence="6">Cell membrane</location>
        <topology evidence="6">Multi-pass membrane protein</topology>
    </subcellularLocation>
    <subcellularLocation>
        <location evidence="1">Membrane</location>
        <topology evidence="1">Multi-pass membrane protein</topology>
    </subcellularLocation>
</comment>
<dbReference type="Gene3D" id="1.10.3720.10">
    <property type="entry name" value="MetI-like"/>
    <property type="match status" value="1"/>
</dbReference>
<feature type="transmembrane region" description="Helical" evidence="6">
    <location>
        <begin position="7"/>
        <end position="27"/>
    </location>
</feature>
<dbReference type="AlphaFoldDB" id="A0A4S4BTS9"/>
<evidence type="ECO:0000256" key="1">
    <source>
        <dbReference type="ARBA" id="ARBA00004141"/>
    </source>
</evidence>
<keyword evidence="2 6" id="KW-0813">Transport</keyword>
<dbReference type="PANTHER" id="PTHR43496">
    <property type="entry name" value="PROTEIN LPLB"/>
    <property type="match status" value="1"/>
</dbReference>
<proteinExistence type="inferred from homology"/>
<dbReference type="InterPro" id="IPR035906">
    <property type="entry name" value="MetI-like_sf"/>
</dbReference>
<dbReference type="Proteomes" id="UP000310636">
    <property type="component" value="Unassembled WGS sequence"/>
</dbReference>
<keyword evidence="5 6" id="KW-0472">Membrane</keyword>
<comment type="similarity">
    <text evidence="6">Belongs to the binding-protein-dependent transport system permease family.</text>
</comment>
<evidence type="ECO:0000313" key="8">
    <source>
        <dbReference type="EMBL" id="THF78483.1"/>
    </source>
</evidence>
<dbReference type="CDD" id="cd06261">
    <property type="entry name" value="TM_PBP2"/>
    <property type="match status" value="1"/>
</dbReference>
<accession>A0A4S4BTS9</accession>
<dbReference type="SUPFAM" id="SSF161098">
    <property type="entry name" value="MetI-like"/>
    <property type="match status" value="1"/>
</dbReference>
<evidence type="ECO:0000256" key="3">
    <source>
        <dbReference type="ARBA" id="ARBA00022692"/>
    </source>
</evidence>
<feature type="transmembrane region" description="Helical" evidence="6">
    <location>
        <begin position="103"/>
        <end position="124"/>
    </location>
</feature>
<protein>
    <submittedName>
        <fullName evidence="8">Sugar ABC transporter permease</fullName>
    </submittedName>
</protein>
<feature type="transmembrane region" description="Helical" evidence="6">
    <location>
        <begin position="61"/>
        <end position="82"/>
    </location>
</feature>
<gene>
    <name evidence="8" type="ORF">E6C55_14450</name>
</gene>